<protein>
    <submittedName>
        <fullName evidence="1">Uncharacterized protein</fullName>
    </submittedName>
</protein>
<accession>A0AAV3QSB2</accession>
<name>A0AAV3QSB2_LITER</name>
<reference evidence="1 2" key="1">
    <citation type="submission" date="2024-01" db="EMBL/GenBank/DDBJ databases">
        <title>The complete chloroplast genome sequence of Lithospermum erythrorhizon: insights into the phylogenetic relationship among Boraginaceae species and the maternal lineages of purple gromwells.</title>
        <authorList>
            <person name="Okada T."/>
            <person name="Watanabe K."/>
        </authorList>
    </citation>
    <scope>NUCLEOTIDE SEQUENCE [LARGE SCALE GENOMIC DNA]</scope>
</reference>
<gene>
    <name evidence="1" type="ORF">LIER_21733</name>
</gene>
<keyword evidence="2" id="KW-1185">Reference proteome</keyword>
<evidence type="ECO:0000313" key="1">
    <source>
        <dbReference type="EMBL" id="GAA0166614.1"/>
    </source>
</evidence>
<comment type="caution">
    <text evidence="1">The sequence shown here is derived from an EMBL/GenBank/DDBJ whole genome shotgun (WGS) entry which is preliminary data.</text>
</comment>
<proteinExistence type="predicted"/>
<organism evidence="1 2">
    <name type="scientific">Lithospermum erythrorhizon</name>
    <name type="common">Purple gromwell</name>
    <name type="synonym">Lithospermum officinale var. erythrorhizon</name>
    <dbReference type="NCBI Taxonomy" id="34254"/>
    <lineage>
        <taxon>Eukaryota</taxon>
        <taxon>Viridiplantae</taxon>
        <taxon>Streptophyta</taxon>
        <taxon>Embryophyta</taxon>
        <taxon>Tracheophyta</taxon>
        <taxon>Spermatophyta</taxon>
        <taxon>Magnoliopsida</taxon>
        <taxon>eudicotyledons</taxon>
        <taxon>Gunneridae</taxon>
        <taxon>Pentapetalae</taxon>
        <taxon>asterids</taxon>
        <taxon>lamiids</taxon>
        <taxon>Boraginales</taxon>
        <taxon>Boraginaceae</taxon>
        <taxon>Boraginoideae</taxon>
        <taxon>Lithospermeae</taxon>
        <taxon>Lithospermum</taxon>
    </lineage>
</organism>
<evidence type="ECO:0000313" key="2">
    <source>
        <dbReference type="Proteomes" id="UP001454036"/>
    </source>
</evidence>
<dbReference type="EMBL" id="BAABME010005791">
    <property type="protein sequence ID" value="GAA0166614.1"/>
    <property type="molecule type" value="Genomic_DNA"/>
</dbReference>
<dbReference type="Proteomes" id="UP001454036">
    <property type="component" value="Unassembled WGS sequence"/>
</dbReference>
<sequence length="70" mass="7581">MGSGDFSDRHSKLQDFFQKAREMVVASAVASPAGASETLQKEVAELEARARDSQYFSADPCQAEQAKDQG</sequence>
<dbReference type="AlphaFoldDB" id="A0AAV3QSB2"/>